<dbReference type="STRING" id="40149.A0A0E0CIP0"/>
<dbReference type="FunFam" id="4.10.280.10:FF:000061">
    <property type="entry name" value="Transcription factor SPEECHLESS"/>
    <property type="match status" value="1"/>
</dbReference>
<dbReference type="Proteomes" id="UP000008021">
    <property type="component" value="Chromosome 2"/>
</dbReference>
<evidence type="ECO:0000313" key="8">
    <source>
        <dbReference type="Proteomes" id="UP000008021"/>
    </source>
</evidence>
<dbReference type="InterPro" id="IPR011598">
    <property type="entry name" value="bHLH_dom"/>
</dbReference>
<keyword evidence="4" id="KW-0804">Transcription</keyword>
<organism evidence="7">
    <name type="scientific">Oryza meridionalis</name>
    <dbReference type="NCBI Taxonomy" id="40149"/>
    <lineage>
        <taxon>Eukaryota</taxon>
        <taxon>Viridiplantae</taxon>
        <taxon>Streptophyta</taxon>
        <taxon>Embryophyta</taxon>
        <taxon>Tracheophyta</taxon>
        <taxon>Spermatophyta</taxon>
        <taxon>Magnoliopsida</taxon>
        <taxon>Liliopsida</taxon>
        <taxon>Poales</taxon>
        <taxon>Poaceae</taxon>
        <taxon>BOP clade</taxon>
        <taxon>Oryzoideae</taxon>
        <taxon>Oryzeae</taxon>
        <taxon>Oryzinae</taxon>
        <taxon>Oryza</taxon>
    </lineage>
</organism>
<evidence type="ECO:0000256" key="4">
    <source>
        <dbReference type="ARBA" id="ARBA00023163"/>
    </source>
</evidence>
<accession>A0A0E0CIP0</accession>
<dbReference type="PANTHER" id="PTHR46684">
    <property type="entry name" value="TRANSCRIPTION FACTOR FAMA"/>
    <property type="match status" value="1"/>
</dbReference>
<dbReference type="AlphaFoldDB" id="A0A0E0CIP0"/>
<sequence>MADGGGGLCELFSDDHRDIRHVADADLFRILETWEECINGGAGVGGGGVSLVGVADQGAAAASSGAGGGARTTTTTAANARRREGRDEEKGGGGGGGGGPPAQKKQKGSSSSSSSPAALAAAVGDGDGAAKMSHITVERNRRKQMNEHLAVLRSLMPCFYVKRGDQASIIGGVVDYIKELQQVLRSLEAKKNRKAYADQVLSPRPSPAAALLMVKPTPPISPRFAAAGVPISPRTPTPGSPYSKHVAAAARPPHPAAATSSCSAAYSMSPAMTPTSSSSTTTATTHELSPAPFLPILDSLVTELAARGGGASCRPLVIPSSAAGIVGVPDVRVEFAGPNLVLKTVSQRAPGQALKIIAALESLSLEILHVSICTVDDATVLSFTIKIGIECELSAEELVQEIQQTFL</sequence>
<keyword evidence="3" id="KW-0238">DNA-binding</keyword>
<dbReference type="PANTHER" id="PTHR46684:SF4">
    <property type="entry name" value="TRANSCRIPTION FACTOR SPEECHLESS"/>
    <property type="match status" value="1"/>
</dbReference>
<evidence type="ECO:0000256" key="5">
    <source>
        <dbReference type="SAM" id="MobiDB-lite"/>
    </source>
</evidence>
<dbReference type="GO" id="GO:0046983">
    <property type="term" value="F:protein dimerization activity"/>
    <property type="evidence" value="ECO:0007669"/>
    <property type="project" value="InterPro"/>
</dbReference>
<feature type="compositionally biased region" description="Basic and acidic residues" evidence="5">
    <location>
        <begin position="81"/>
        <end position="91"/>
    </location>
</feature>
<protein>
    <recommendedName>
        <fullName evidence="6">BHLH domain-containing protein</fullName>
    </recommendedName>
</protein>
<comment type="similarity">
    <text evidence="1">Belongs to the bHLH protein family.</text>
</comment>
<dbReference type="GO" id="GO:0045893">
    <property type="term" value="P:positive regulation of DNA-templated transcription"/>
    <property type="evidence" value="ECO:0007669"/>
    <property type="project" value="TreeGrafter"/>
</dbReference>
<evidence type="ECO:0000256" key="3">
    <source>
        <dbReference type="ARBA" id="ARBA00023125"/>
    </source>
</evidence>
<dbReference type="PROSITE" id="PS50888">
    <property type="entry name" value="BHLH"/>
    <property type="match status" value="1"/>
</dbReference>
<feature type="region of interest" description="Disordered" evidence="5">
    <location>
        <begin position="61"/>
        <end position="125"/>
    </location>
</feature>
<reference evidence="7" key="1">
    <citation type="submission" date="2015-04" db="UniProtKB">
        <authorList>
            <consortium name="EnsemblPlants"/>
        </authorList>
    </citation>
    <scope>IDENTIFICATION</scope>
</reference>
<dbReference type="EnsemblPlants" id="OMERI02G11850.1">
    <property type="protein sequence ID" value="OMERI02G11850.1"/>
    <property type="gene ID" value="OMERI02G11850"/>
</dbReference>
<dbReference type="CDD" id="cd11448">
    <property type="entry name" value="bHLH_AtFAMA_like"/>
    <property type="match status" value="1"/>
</dbReference>
<dbReference type="GO" id="GO:0003677">
    <property type="term" value="F:DNA binding"/>
    <property type="evidence" value="ECO:0007669"/>
    <property type="project" value="UniProtKB-KW"/>
</dbReference>
<dbReference type="GO" id="GO:0003700">
    <property type="term" value="F:DNA-binding transcription factor activity"/>
    <property type="evidence" value="ECO:0007669"/>
    <property type="project" value="InterPro"/>
</dbReference>
<dbReference type="Pfam" id="PF00010">
    <property type="entry name" value="HLH"/>
    <property type="match status" value="1"/>
</dbReference>
<dbReference type="GO" id="GO:0005634">
    <property type="term" value="C:nucleus"/>
    <property type="evidence" value="ECO:0007669"/>
    <property type="project" value="UniProtKB-SubCell"/>
</dbReference>
<name>A0A0E0CIP0_9ORYZ</name>
<dbReference type="InterPro" id="IPR044283">
    <property type="entry name" value="FAMA/SPEECHLESS/MUTE-like"/>
</dbReference>
<keyword evidence="2" id="KW-0805">Transcription regulation</keyword>
<keyword evidence="8" id="KW-1185">Reference proteome</keyword>
<dbReference type="InterPro" id="IPR036638">
    <property type="entry name" value="HLH_DNA-bd_sf"/>
</dbReference>
<evidence type="ECO:0000259" key="6">
    <source>
        <dbReference type="PROSITE" id="PS50888"/>
    </source>
</evidence>
<proteinExistence type="inferred from homology"/>
<evidence type="ECO:0000313" key="7">
    <source>
        <dbReference type="EnsemblPlants" id="OMERI02G11850.1"/>
    </source>
</evidence>
<dbReference type="HOGENOM" id="CLU_044652_0_0_1"/>
<feature type="domain" description="BHLH" evidence="6">
    <location>
        <begin position="129"/>
        <end position="180"/>
    </location>
</feature>
<evidence type="ECO:0000256" key="2">
    <source>
        <dbReference type="ARBA" id="ARBA00023015"/>
    </source>
</evidence>
<dbReference type="eggNOG" id="ENOG502QS6Y">
    <property type="taxonomic scope" value="Eukaryota"/>
</dbReference>
<dbReference type="GO" id="GO:0010052">
    <property type="term" value="P:guard cell differentiation"/>
    <property type="evidence" value="ECO:0007669"/>
    <property type="project" value="InterPro"/>
</dbReference>
<dbReference type="SMART" id="SM00353">
    <property type="entry name" value="HLH"/>
    <property type="match status" value="1"/>
</dbReference>
<dbReference type="SUPFAM" id="SSF47459">
    <property type="entry name" value="HLH, helix-loop-helix DNA-binding domain"/>
    <property type="match status" value="1"/>
</dbReference>
<dbReference type="Gene3D" id="4.10.280.10">
    <property type="entry name" value="Helix-loop-helix DNA-binding domain"/>
    <property type="match status" value="1"/>
</dbReference>
<evidence type="ECO:0000256" key="1">
    <source>
        <dbReference type="ARBA" id="ARBA00005510"/>
    </source>
</evidence>
<feature type="compositionally biased region" description="Low complexity" evidence="5">
    <location>
        <begin position="108"/>
        <end position="124"/>
    </location>
</feature>
<reference evidence="7" key="2">
    <citation type="submission" date="2018-05" db="EMBL/GenBank/DDBJ databases">
        <title>OmerRS3 (Oryza meridionalis Reference Sequence Version 3).</title>
        <authorList>
            <person name="Zhang J."/>
            <person name="Kudrna D."/>
            <person name="Lee S."/>
            <person name="Talag J."/>
            <person name="Welchert J."/>
            <person name="Wing R.A."/>
        </authorList>
    </citation>
    <scope>NUCLEOTIDE SEQUENCE [LARGE SCALE GENOMIC DNA]</scope>
    <source>
        <strain evidence="7">cv. OR44</strain>
    </source>
</reference>
<dbReference type="Gramene" id="OMERI02G11850.1">
    <property type="protein sequence ID" value="OMERI02G11850.1"/>
    <property type="gene ID" value="OMERI02G11850"/>
</dbReference>